<evidence type="ECO:0000313" key="2">
    <source>
        <dbReference type="EMBL" id="KAK0443414.1"/>
    </source>
</evidence>
<accession>A0AA39JJ42</accession>
<protein>
    <submittedName>
        <fullName evidence="2">Uncharacterized protein</fullName>
    </submittedName>
</protein>
<dbReference type="GeneID" id="85353684"/>
<dbReference type="Proteomes" id="UP001175211">
    <property type="component" value="Unassembled WGS sequence"/>
</dbReference>
<proteinExistence type="predicted"/>
<dbReference type="AlphaFoldDB" id="A0AA39JJ42"/>
<feature type="compositionally biased region" description="Basic and acidic residues" evidence="1">
    <location>
        <begin position="35"/>
        <end position="47"/>
    </location>
</feature>
<keyword evidence="3" id="KW-1185">Reference proteome</keyword>
<dbReference type="EMBL" id="JAUEPS010000058">
    <property type="protein sequence ID" value="KAK0443414.1"/>
    <property type="molecule type" value="Genomic_DNA"/>
</dbReference>
<feature type="compositionally biased region" description="Basic residues" evidence="1">
    <location>
        <begin position="25"/>
        <end position="34"/>
    </location>
</feature>
<sequence length="622" mass="70865">MHFLAHIRSWAQLKNPSNKNESKKYKNMHRRMKTAKKDVEKKPKDCQHTSTSSFEAGTLTASPEVTQTLRYNKKRSILGLRLPSSMRMKLPVARDGSTASSMMLQALSPVVVMERPSLAMSMASSLCPDEAGLEMIRDLRDRERGIQKGIKEEQKRRDSRESRRSSEGRKKTALSDIFSEIGLRCWWLYLFIELVQRLASEQLLGKVRPQGIYEDSKNSMCFINTLDLEATLGGTPDPLLIARRNTREPEIRWLEGRLRHDYTSGDDRDFSNSSYNSIPHPKCHLPQKRAAFCTNWWTPPPPSLTTPLIPAIHLPRPIPSMPALWPSLNDFLVLWDKYRSEEDGDSKDVVKSWSHSKKEFTAPVLEHFETLHNDIYGKDALMSDSKAVLFHVQNAQWAYHLNMSFQEAWGLEAPHQSNKADGIKEKDYENVLCQQVNELAICTSNEGLHKGAPEAPRIMKKWVDLINFPRTGSFNHYDGFGSSIDNCWPASQMNMASACRGEVNCNFEETVEKASLMGKGLKKDIGKYRENHGDSGDHTAVPTAMTTFTCPHPNVPEECFCLTEFGIVWVLEEFSTLYFSGLHMHGRGLAQYGPLHTDDSIYTRCEDNEREIRMMSDKEDKG</sequence>
<feature type="region of interest" description="Disordered" evidence="1">
    <location>
        <begin position="144"/>
        <end position="169"/>
    </location>
</feature>
<organism evidence="2 3">
    <name type="scientific">Armillaria tabescens</name>
    <name type="common">Ringless honey mushroom</name>
    <name type="synonym">Agaricus tabescens</name>
    <dbReference type="NCBI Taxonomy" id="1929756"/>
    <lineage>
        <taxon>Eukaryota</taxon>
        <taxon>Fungi</taxon>
        <taxon>Dikarya</taxon>
        <taxon>Basidiomycota</taxon>
        <taxon>Agaricomycotina</taxon>
        <taxon>Agaricomycetes</taxon>
        <taxon>Agaricomycetidae</taxon>
        <taxon>Agaricales</taxon>
        <taxon>Marasmiineae</taxon>
        <taxon>Physalacriaceae</taxon>
        <taxon>Desarmillaria</taxon>
    </lineage>
</organism>
<feature type="region of interest" description="Disordered" evidence="1">
    <location>
        <begin position="14"/>
        <end position="59"/>
    </location>
</feature>
<feature type="compositionally biased region" description="Polar residues" evidence="1">
    <location>
        <begin position="48"/>
        <end position="59"/>
    </location>
</feature>
<evidence type="ECO:0000256" key="1">
    <source>
        <dbReference type="SAM" id="MobiDB-lite"/>
    </source>
</evidence>
<reference evidence="2" key="1">
    <citation type="submission" date="2023-06" db="EMBL/GenBank/DDBJ databases">
        <authorList>
            <consortium name="Lawrence Berkeley National Laboratory"/>
            <person name="Ahrendt S."/>
            <person name="Sahu N."/>
            <person name="Indic B."/>
            <person name="Wong-Bajracharya J."/>
            <person name="Merenyi Z."/>
            <person name="Ke H.-M."/>
            <person name="Monk M."/>
            <person name="Kocsube S."/>
            <person name="Drula E."/>
            <person name="Lipzen A."/>
            <person name="Balint B."/>
            <person name="Henrissat B."/>
            <person name="Andreopoulos B."/>
            <person name="Martin F.M."/>
            <person name="Harder C.B."/>
            <person name="Rigling D."/>
            <person name="Ford K.L."/>
            <person name="Foster G.D."/>
            <person name="Pangilinan J."/>
            <person name="Papanicolaou A."/>
            <person name="Barry K."/>
            <person name="LaButti K."/>
            <person name="Viragh M."/>
            <person name="Koriabine M."/>
            <person name="Yan M."/>
            <person name="Riley R."/>
            <person name="Champramary S."/>
            <person name="Plett K.L."/>
            <person name="Tsai I.J."/>
            <person name="Slot J."/>
            <person name="Sipos G."/>
            <person name="Plett J."/>
            <person name="Nagy L.G."/>
            <person name="Grigoriev I.V."/>
        </authorList>
    </citation>
    <scope>NUCLEOTIDE SEQUENCE</scope>
    <source>
        <strain evidence="2">CCBAS 213</strain>
    </source>
</reference>
<gene>
    <name evidence="2" type="ORF">EV420DRAFT_1484940</name>
</gene>
<evidence type="ECO:0000313" key="3">
    <source>
        <dbReference type="Proteomes" id="UP001175211"/>
    </source>
</evidence>
<name>A0AA39JJ42_ARMTA</name>
<comment type="caution">
    <text evidence="2">The sequence shown here is derived from an EMBL/GenBank/DDBJ whole genome shotgun (WGS) entry which is preliminary data.</text>
</comment>
<dbReference type="RefSeq" id="XP_060324733.1">
    <property type="nucleotide sequence ID" value="XM_060470136.1"/>
</dbReference>